<evidence type="ECO:0000256" key="6">
    <source>
        <dbReference type="ARBA" id="ARBA00022737"/>
    </source>
</evidence>
<evidence type="ECO:0000256" key="12">
    <source>
        <dbReference type="ARBA" id="ARBA00023170"/>
    </source>
</evidence>
<sequence length="1835" mass="203993">MGSFPALMIILASSLLTVLEVVNGAKCYGSSNSNSSYSRNRDNLFSTLANNVVTNGGVYNSSLGQYPNKVYVLGLCARGYEPKPCISCVEKLTLETQTGCGSIMKSFIWDSDDGDRVSCLVRSSNHSFGNLELDPPVIGPSPNHFAQSVNMTLFMQQWEYTVNKTLEAATKADTSSMHKYYSAVHAQLTEFSDVYMMMQCTPDITSQDCKQCLEDSVKYFREQFRGKTGGMASFPSCLFRWDLYSFYGAFGHVTRVPALPLLQAPKKGSSVPEKKGCTLEYSDSDGHFMLRFDLSMIILATADFSPENKLGQGGFGTVYKGILLNGKEIAVKRLTRGSEGGVEFKNEVSLLTRLQHKNLVKLLGFCNEGDEEILVYEFVPNSSLDRFIFDEEKRQLLTWEVRFKIIEGIARGLVYLHEDSQLKIIHRDLKASNILLDAEMNPKVADFGTARLFDTDETRAETQRIAGTRWVEGKPEIIIDPLLVKKPSSEIIKLIQTGLLCAQQNPTKRPTMSTVIVWLGSETITIPLPKAPAFTASRSQSEDGTTSMSNVLTELSCHMGKFSALIASSLLFVLQTLEVVNGAECFGSLVGNSSYSQNRINLFSTLSNKVLTNGGVYNASLGQYPNKVYVLGLCARGFKPKACSNCVEKLAQETKRDCSNIMNSFVWGSDEEELVSCLVRSSNRSFGNVQTSPPKIGPSPDHIGPLINMTLFMLQWEYTVNKTLEAATKANASSAQKYYSASYAEFTAVPALPRPPPQENGSSIPDKKGRSMLWVIITIIGVLTFINVLVFLGFYKVNAWRRKFNNGKNVGGAEYSDSDGQFMLRYDLGMILSATANFSPENKLGQDEQKRSLLTWEVRFKIIEGIARGLVYLHEDSQLKIIHRDLKASNILLDAEMNPKVADFGTARLFDTDETRAETKRIAGTRHGRGENPSVQIIKLIQTGLLCVQEDATKRPTMSSVMVWLGSETITIPSPKAPAFTDSYSQSEDGTMSMSIVFSELSSRLMIILASSLLFFLQTLEVVNGAKCYGSLASNSSYTQNRRNLFSTLANKVLTNGGVYNASLSQYPNKVYALGLCARGFKPKACLSCLERLTLETQKDCPNIMDSFVWGSDDEDRVSCLVRSSNHSFGNLELSPPVTGISPDQIEPSINMTLFMQQWEYTVNNTLVAATKANTSSVHKYYSAVKAEFTAFPNVYMLTQCTPDITSQDCKQCLEACLKYFREQFRGRTGGMVSLPSCFFRWDLFSFHGVFDNVTRFSALPRPQLQEKGSSIPNKKGRSMHWGIITIIVVFTFFNLVVFIGFYKVKSWTRKLNNGTNVGCAEYSDSDGQLMLRFNLDMILLATADFSPENKLGQGGFGTVYKFLETLSNKSVYLHEDSQLKIIHRDLKTSNILLDAEMNPKVADFGTARLFETDETQAETKRIAGTRGYMAPEYLNHGQISAKSDVFSFGVVLLEMISGQNNSFEGEGIALFAWKRWAEGRPEVIIDPLLVENSSVEIIKLIQTGLLCVQENATNRPTMSSVMVWLGSETITIPLPKAPAFTESHSQSEDGAMSMSNTLEAVNGARCFGSLDSNSSYAQNRRDLFSTLANDVVTNGGFYNASLGQYPNTVYALGFCEKYYEQKACLRCLESLALDTETSCGNITKSFVWSSDDEDRFWCLIRSSNQPFGNLELIPPLIEADPDHIEPSKDMTLFMQQWESAVNKTLETATQANTSSVHKYYSAIHAHFTEFPNVNMAMQCTPDITSQDCKQCLGDCVEYFREQFRGRAGGMASFPSCLFRWDNVTSMPALPRPPAQEKRPSYIPEKKGQINSCSAVKLFCMIKNSIYILRAIKSN</sequence>
<evidence type="ECO:0000259" key="18">
    <source>
        <dbReference type="PROSITE" id="PS51473"/>
    </source>
</evidence>
<dbReference type="Pfam" id="PF01657">
    <property type="entry name" value="Stress-antifung"/>
    <property type="match status" value="7"/>
</dbReference>
<feature type="signal peptide" evidence="16">
    <location>
        <begin position="1"/>
        <end position="24"/>
    </location>
</feature>
<evidence type="ECO:0000313" key="20">
    <source>
        <dbReference type="Proteomes" id="UP000823674"/>
    </source>
</evidence>
<dbReference type="SMART" id="SM00220">
    <property type="entry name" value="S_TKc"/>
    <property type="match status" value="1"/>
</dbReference>
<feature type="chain" id="PRO_5045987207" description="Cysteine-rich receptor-like protein kinase 39" evidence="16">
    <location>
        <begin position="25"/>
        <end position="1835"/>
    </location>
</feature>
<evidence type="ECO:0000256" key="14">
    <source>
        <dbReference type="PROSITE-ProRule" id="PRU10141"/>
    </source>
</evidence>
<keyword evidence="20" id="KW-1185">Reference proteome</keyword>
<dbReference type="Gene3D" id="3.30.430.20">
    <property type="entry name" value="Gnk2 domain, C-X8-C-X2-C motif"/>
    <property type="match status" value="7"/>
</dbReference>
<dbReference type="CDD" id="cd23509">
    <property type="entry name" value="Gnk2-like"/>
    <property type="match status" value="7"/>
</dbReference>
<feature type="domain" description="Gnk2-homologous" evidence="18">
    <location>
        <begin position="577"/>
        <end position="686"/>
    </location>
</feature>
<evidence type="ECO:0000256" key="11">
    <source>
        <dbReference type="ARBA" id="ARBA00023136"/>
    </source>
</evidence>
<name>A0ABQ7N2G6_BRACM</name>
<feature type="transmembrane region" description="Helical" evidence="15">
    <location>
        <begin position="1280"/>
        <end position="1303"/>
    </location>
</feature>
<dbReference type="PROSITE" id="PS00107">
    <property type="entry name" value="PROTEIN_KINASE_ATP"/>
    <property type="match status" value="1"/>
</dbReference>
<dbReference type="PROSITE" id="PS51473">
    <property type="entry name" value="GNK2"/>
    <property type="match status" value="7"/>
</dbReference>
<keyword evidence="5 16" id="KW-0732">Signal</keyword>
<dbReference type="SUPFAM" id="SSF56112">
    <property type="entry name" value="Protein kinase-like (PK-like)"/>
    <property type="match status" value="3"/>
</dbReference>
<keyword evidence="2" id="KW-0723">Serine/threonine-protein kinase</keyword>
<evidence type="ECO:0000256" key="9">
    <source>
        <dbReference type="ARBA" id="ARBA00022840"/>
    </source>
</evidence>
<keyword evidence="12" id="KW-0675">Receptor</keyword>
<dbReference type="EMBL" id="JADBGQ010000003">
    <property type="protein sequence ID" value="KAG5405107.1"/>
    <property type="molecule type" value="Genomic_DNA"/>
</dbReference>
<dbReference type="InterPro" id="IPR008271">
    <property type="entry name" value="Ser/Thr_kinase_AS"/>
</dbReference>
<evidence type="ECO:0000256" key="10">
    <source>
        <dbReference type="ARBA" id="ARBA00022989"/>
    </source>
</evidence>
<evidence type="ECO:0000256" key="3">
    <source>
        <dbReference type="ARBA" id="ARBA00022679"/>
    </source>
</evidence>
<keyword evidence="10 15" id="KW-1133">Transmembrane helix</keyword>
<keyword evidence="11 15" id="KW-0472">Membrane</keyword>
<dbReference type="InterPro" id="IPR017441">
    <property type="entry name" value="Protein_kinase_ATP_BS"/>
</dbReference>
<accession>A0ABQ7N2G6</accession>
<dbReference type="Proteomes" id="UP000823674">
    <property type="component" value="Chromosome A03"/>
</dbReference>
<keyword evidence="3" id="KW-0808">Transferase</keyword>
<comment type="subcellular location">
    <subcellularLocation>
        <location evidence="1">Membrane</location>
        <topology evidence="1">Single-pass membrane protein</topology>
    </subcellularLocation>
</comment>
<comment type="caution">
    <text evidence="19">The sequence shown here is derived from an EMBL/GenBank/DDBJ whole genome shotgun (WGS) entry which is preliminary data.</text>
</comment>
<dbReference type="PROSITE" id="PS00108">
    <property type="entry name" value="PROTEIN_KINASE_ST"/>
    <property type="match status" value="3"/>
</dbReference>
<evidence type="ECO:0000256" key="8">
    <source>
        <dbReference type="ARBA" id="ARBA00022777"/>
    </source>
</evidence>
<evidence type="ECO:0000313" key="19">
    <source>
        <dbReference type="EMBL" id="KAG5405107.1"/>
    </source>
</evidence>
<dbReference type="InterPro" id="IPR011009">
    <property type="entry name" value="Kinase-like_dom_sf"/>
</dbReference>
<gene>
    <name evidence="19" type="primary">A03p031590.1_BraROA</name>
    <name evidence="19" type="ORF">IGI04_011226</name>
</gene>
<feature type="domain" description="Gnk2-homologous" evidence="18">
    <location>
        <begin position="140"/>
        <end position="246"/>
    </location>
</feature>
<dbReference type="Gene3D" id="3.30.200.20">
    <property type="entry name" value="Phosphorylase Kinase, domain 1"/>
    <property type="match status" value="1"/>
</dbReference>
<dbReference type="PROSITE" id="PS50011">
    <property type="entry name" value="PROTEIN_KINASE_DOM"/>
    <property type="match status" value="3"/>
</dbReference>
<keyword evidence="8" id="KW-0418">Kinase</keyword>
<dbReference type="PANTHER" id="PTHR27002">
    <property type="entry name" value="RECEPTOR-LIKE SERINE/THREONINE-PROTEIN KINASE SD1-8"/>
    <property type="match status" value="1"/>
</dbReference>
<feature type="domain" description="Protein kinase" evidence="17">
    <location>
        <begin position="1218"/>
        <end position="1526"/>
    </location>
</feature>
<evidence type="ECO:0000256" key="13">
    <source>
        <dbReference type="ARBA" id="ARBA00023180"/>
    </source>
</evidence>
<evidence type="ECO:0000256" key="2">
    <source>
        <dbReference type="ARBA" id="ARBA00022527"/>
    </source>
</evidence>
<evidence type="ECO:0000256" key="5">
    <source>
        <dbReference type="ARBA" id="ARBA00022729"/>
    </source>
</evidence>
<keyword evidence="4 15" id="KW-0812">Transmembrane</keyword>
<dbReference type="Pfam" id="PF00069">
    <property type="entry name" value="Pkinase"/>
    <property type="match status" value="3"/>
</dbReference>
<proteinExistence type="predicted"/>
<dbReference type="InterPro" id="IPR038408">
    <property type="entry name" value="GNK2_sf"/>
</dbReference>
<feature type="domain" description="Gnk2-homologous" evidence="18">
    <location>
        <begin position="1559"/>
        <end position="1668"/>
    </location>
</feature>
<evidence type="ECO:0000256" key="1">
    <source>
        <dbReference type="ARBA" id="ARBA00004167"/>
    </source>
</evidence>
<feature type="domain" description="Gnk2-homologous" evidence="18">
    <location>
        <begin position="1020"/>
        <end position="1129"/>
    </location>
</feature>
<keyword evidence="7 14" id="KW-0547">Nucleotide-binding</keyword>
<dbReference type="Gene3D" id="1.10.510.10">
    <property type="entry name" value="Transferase(Phosphotransferase) domain 1"/>
    <property type="match status" value="3"/>
</dbReference>
<feature type="domain" description="Protein kinase" evidence="17">
    <location>
        <begin position="718"/>
        <end position="1130"/>
    </location>
</feature>
<feature type="domain" description="Gnk2-homologous" evidence="18">
    <location>
        <begin position="1141"/>
        <end position="1247"/>
    </location>
</feature>
<evidence type="ECO:0000256" key="4">
    <source>
        <dbReference type="ARBA" id="ARBA00022692"/>
    </source>
</evidence>
<evidence type="ECO:0000256" key="7">
    <source>
        <dbReference type="ARBA" id="ARBA00022741"/>
    </source>
</evidence>
<keyword evidence="13" id="KW-0325">Glycoprotein</keyword>
<feature type="binding site" evidence="14">
    <location>
        <position position="332"/>
    </location>
    <ligand>
        <name>ATP</name>
        <dbReference type="ChEBI" id="CHEBI:30616"/>
    </ligand>
</feature>
<protein>
    <recommendedName>
        <fullName evidence="21">Cysteine-rich receptor-like protein kinase 39</fullName>
    </recommendedName>
</protein>
<dbReference type="PANTHER" id="PTHR27002:SF1065">
    <property type="entry name" value="CYSTEINE-RICH RECEPTOR-LIKE PROTEIN KINASE 40"/>
    <property type="match status" value="1"/>
</dbReference>
<feature type="domain" description="Gnk2-homologous" evidence="18">
    <location>
        <begin position="1680"/>
        <end position="1786"/>
    </location>
</feature>
<evidence type="ECO:0000259" key="17">
    <source>
        <dbReference type="PROSITE" id="PS50011"/>
    </source>
</evidence>
<feature type="domain" description="Protein kinase" evidence="17">
    <location>
        <begin position="304"/>
        <end position="571"/>
    </location>
</feature>
<keyword evidence="9 14" id="KW-0067">ATP-binding</keyword>
<dbReference type="InterPro" id="IPR000719">
    <property type="entry name" value="Prot_kinase_dom"/>
</dbReference>
<dbReference type="InterPro" id="IPR002902">
    <property type="entry name" value="GNK2"/>
</dbReference>
<feature type="transmembrane region" description="Helical" evidence="15">
    <location>
        <begin position="772"/>
        <end position="795"/>
    </location>
</feature>
<evidence type="ECO:0000256" key="16">
    <source>
        <dbReference type="SAM" id="SignalP"/>
    </source>
</evidence>
<evidence type="ECO:0008006" key="21">
    <source>
        <dbReference type="Google" id="ProtNLM"/>
    </source>
</evidence>
<reference evidence="19 20" key="1">
    <citation type="submission" date="2021-03" db="EMBL/GenBank/DDBJ databases">
        <authorList>
            <person name="King G.J."/>
            <person name="Bancroft I."/>
            <person name="Baten A."/>
            <person name="Bloomfield J."/>
            <person name="Borpatragohain P."/>
            <person name="He Z."/>
            <person name="Irish N."/>
            <person name="Irwin J."/>
            <person name="Liu K."/>
            <person name="Mauleon R.P."/>
            <person name="Moore J."/>
            <person name="Morris R."/>
            <person name="Ostergaard L."/>
            <person name="Wang B."/>
            <person name="Wells R."/>
        </authorList>
    </citation>
    <scope>NUCLEOTIDE SEQUENCE [LARGE SCALE GENOMIC DNA]</scope>
    <source>
        <strain evidence="19">R-o-18</strain>
        <tissue evidence="19">Leaf</tissue>
    </source>
</reference>
<feature type="domain" description="Gnk2-homologous" evidence="18">
    <location>
        <begin position="19"/>
        <end position="128"/>
    </location>
</feature>
<organism evidence="19 20">
    <name type="scientific">Brassica rapa subsp. trilocularis</name>
    <dbReference type="NCBI Taxonomy" id="1813537"/>
    <lineage>
        <taxon>Eukaryota</taxon>
        <taxon>Viridiplantae</taxon>
        <taxon>Streptophyta</taxon>
        <taxon>Embryophyta</taxon>
        <taxon>Tracheophyta</taxon>
        <taxon>Spermatophyta</taxon>
        <taxon>Magnoliopsida</taxon>
        <taxon>eudicotyledons</taxon>
        <taxon>Gunneridae</taxon>
        <taxon>Pentapetalae</taxon>
        <taxon>rosids</taxon>
        <taxon>malvids</taxon>
        <taxon>Brassicales</taxon>
        <taxon>Brassicaceae</taxon>
        <taxon>Brassiceae</taxon>
        <taxon>Brassica</taxon>
    </lineage>
</organism>
<evidence type="ECO:0000256" key="15">
    <source>
        <dbReference type="SAM" id="Phobius"/>
    </source>
</evidence>
<keyword evidence="6" id="KW-0677">Repeat</keyword>